<evidence type="ECO:0000313" key="3">
    <source>
        <dbReference type="EMBL" id="PUZ78232.1"/>
    </source>
</evidence>
<sequence length="1355" mass="150678">MASSAAVARLRELATAPGAALDGPGAAALAECCAELLRAGGGDAEAAREALEALCAAGGGDAMRRHADGLAPLVVARLGDGDAAVREAARRFLVLLMEMKEMNARTESTQPNPCMSDSDDQHVHCTTIKMESYSQVRKSSKEKITTRDISLLAGEGDITKKLVEPLKVFSEKDLLREIEKVASTLQPDNEWSIRITAMQRVEGLVLGGAADYSAFPMLLKQLVTPLITQLLDRRSSVVKQACHLLNFLSKELLRDFEPYAELLIPVLLKNVVITILVIAESADNCIKEMLRNCKVARILPRIIEFAKNDRSAVLRARCCEYAILMLEYWVDTPEIQRSAYLYEDLIKCCIEDATSEVRSNARACYRMFSRIWPERSRMLYSSFEPSRQKMINDEDAETHQRHLPLVESVKLSQPQPSSCTPAVTDKVVKVDSGTSFSFGDLQPSQILCLEYDDMTSKCQDQGSKDDTSAIGSSFEDKITLGKEEFTNRDTGKCDSDNSAGFNSSSCDLPSGTPFATGAPSEMPLTDAAVVTIVQDKAECVSNAEQITSHQVQGPEDPSELTSMPPAVSLRGSGNLLKQNPIEVSSDAGSGGKLGPQQERKHCFGTPKKSAVSKEPRNSYTPNFRRPLLSKQMTNWFYASTKSDLDEKKLILGDMISNMDVPSSLTEALSLGLNQRSDWMMKVYAFDFLRQCLLERGPKGIQEVAQSFEKVMRLVCRYLDDPHHKVAQAALSSLTEIMPAFKKPFEHYLDKTLPHIFSRLNDPKESIKKQCLAILKLASELYFIDSLLPALLRSLDEQKSPKSKLAVLEFANASFAKCTINSESYSSSSFLKPWFGKLALLFKDKSKKLKEVAVVGFSSIYSHYDPASMLSFLVSLSMEEQKRLRQAMKQLIPTIEGDLEEFLQQRRHKQKASSFDIFTAKSPLHPASQSAKSPMHPAYRSAKSPLHPTYQYAKSPLHPTYQSAKSPMHPAHPSNSVKTDDCFSSALQCLPNISLEVQERRTERVEFESSNEYYGHKAEMMDKKSSTMRPRNGLQRRIDFSMISDNTIQNASGDSQNMKVFDKPNASELSMNFRNEVTGYDCQDHKEAVRQLEEVSETNGHRVPKNLHQMSSSLLEMLDDPDVPTRELALSLLVEILEKHRKAMESSVEILIVKLLHATKDAALKVVNQAHICLTTVVTQFDPLRCLGAISSQLACQDEKILIISINSLSKLVNRLSQETLMAHLSTFLPALLDAFENHSPYVRKVPSHGNSILGLKSKKKPATTTAGCSGKLQVGSRRNDTRRHGNWRGRYACGMIVDSSGGRTHARRATAHEHAHHTGHGRAVEAERERTAHIKGGQFKVFFYQQTLTDRSTRL</sequence>
<evidence type="ECO:0000259" key="2">
    <source>
        <dbReference type="SMART" id="SM01349"/>
    </source>
</evidence>
<evidence type="ECO:0000313" key="4">
    <source>
        <dbReference type="Proteomes" id="UP000244336"/>
    </source>
</evidence>
<keyword evidence="4" id="KW-1185">Reference proteome</keyword>
<dbReference type="OrthoDB" id="46159at2759"/>
<dbReference type="EMBL" id="CM009749">
    <property type="protein sequence ID" value="PUZ78232.1"/>
    <property type="molecule type" value="Genomic_DNA"/>
</dbReference>
<dbReference type="Proteomes" id="UP000244336">
    <property type="component" value="Chromosome 1"/>
</dbReference>
<dbReference type="Pfam" id="PF12348">
    <property type="entry name" value="CLASP_N"/>
    <property type="match status" value="1"/>
</dbReference>
<name>A0A2T7FDS4_9POAL</name>
<feature type="domain" description="TOG" evidence="2">
    <location>
        <begin position="653"/>
        <end position="900"/>
    </location>
</feature>
<protein>
    <recommendedName>
        <fullName evidence="2">TOG domain-containing protein</fullName>
    </recommendedName>
</protein>
<organism evidence="3 4">
    <name type="scientific">Panicum hallii var. hallii</name>
    <dbReference type="NCBI Taxonomy" id="1504633"/>
    <lineage>
        <taxon>Eukaryota</taxon>
        <taxon>Viridiplantae</taxon>
        <taxon>Streptophyta</taxon>
        <taxon>Embryophyta</taxon>
        <taxon>Tracheophyta</taxon>
        <taxon>Spermatophyta</taxon>
        <taxon>Magnoliopsida</taxon>
        <taxon>Liliopsida</taxon>
        <taxon>Poales</taxon>
        <taxon>Poaceae</taxon>
        <taxon>PACMAD clade</taxon>
        <taxon>Panicoideae</taxon>
        <taxon>Panicodae</taxon>
        <taxon>Paniceae</taxon>
        <taxon>Panicinae</taxon>
        <taxon>Panicum</taxon>
        <taxon>Panicum sect. Panicum</taxon>
    </lineage>
</organism>
<dbReference type="GO" id="GO:0008017">
    <property type="term" value="F:microtubule binding"/>
    <property type="evidence" value="ECO:0007669"/>
    <property type="project" value="TreeGrafter"/>
</dbReference>
<dbReference type="GO" id="GO:0005881">
    <property type="term" value="C:cytoplasmic microtubule"/>
    <property type="evidence" value="ECO:0007669"/>
    <property type="project" value="TreeGrafter"/>
</dbReference>
<dbReference type="PANTHER" id="PTHR21567:SF64">
    <property type="entry name" value="OS02G0816300 PROTEIN"/>
    <property type="match status" value="1"/>
</dbReference>
<dbReference type="PANTHER" id="PTHR21567">
    <property type="entry name" value="CLASP"/>
    <property type="match status" value="1"/>
</dbReference>
<dbReference type="SUPFAM" id="SSF48371">
    <property type="entry name" value="ARM repeat"/>
    <property type="match status" value="2"/>
</dbReference>
<dbReference type="InterPro" id="IPR024395">
    <property type="entry name" value="CLASP_N_dom"/>
</dbReference>
<feature type="domain" description="TOG" evidence="2">
    <location>
        <begin position="173"/>
        <end position="405"/>
    </location>
</feature>
<evidence type="ECO:0000256" key="1">
    <source>
        <dbReference type="SAM" id="MobiDB-lite"/>
    </source>
</evidence>
<proteinExistence type="predicted"/>
<dbReference type="Gramene" id="PUZ78232">
    <property type="protein sequence ID" value="PUZ78232"/>
    <property type="gene ID" value="GQ55_1G436800"/>
</dbReference>
<dbReference type="InterPro" id="IPR034085">
    <property type="entry name" value="TOG"/>
</dbReference>
<dbReference type="GO" id="GO:0000226">
    <property type="term" value="P:microtubule cytoskeleton organization"/>
    <property type="evidence" value="ECO:0007669"/>
    <property type="project" value="TreeGrafter"/>
</dbReference>
<accession>A0A2T7FDS4</accession>
<feature type="region of interest" description="Disordered" evidence="1">
    <location>
        <begin position="579"/>
        <end position="624"/>
    </location>
</feature>
<feature type="region of interest" description="Disordered" evidence="1">
    <location>
        <begin position="948"/>
        <end position="978"/>
    </location>
</feature>
<dbReference type="InterPro" id="IPR011989">
    <property type="entry name" value="ARM-like"/>
</dbReference>
<feature type="compositionally biased region" description="Polar residues" evidence="1">
    <location>
        <begin position="496"/>
        <end position="507"/>
    </location>
</feature>
<feature type="region of interest" description="Disordered" evidence="1">
    <location>
        <begin position="1263"/>
        <end position="1283"/>
    </location>
</feature>
<dbReference type="STRING" id="1504633.A0A2T7FDS4"/>
<feature type="region of interest" description="Disordered" evidence="1">
    <location>
        <begin position="481"/>
        <end position="519"/>
    </location>
</feature>
<feature type="compositionally biased region" description="Basic and acidic residues" evidence="1">
    <location>
        <begin position="481"/>
        <end position="495"/>
    </location>
</feature>
<gene>
    <name evidence="3" type="ORF">GQ55_1G436800</name>
</gene>
<reference evidence="3 4" key="1">
    <citation type="submission" date="2018-04" db="EMBL/GenBank/DDBJ databases">
        <title>WGS assembly of Panicum hallii var. hallii HAL2.</title>
        <authorList>
            <person name="Lovell J."/>
            <person name="Jenkins J."/>
            <person name="Lowry D."/>
            <person name="Mamidi S."/>
            <person name="Sreedasyam A."/>
            <person name="Weng X."/>
            <person name="Barry K."/>
            <person name="Bonette J."/>
            <person name="Campitelli B."/>
            <person name="Daum C."/>
            <person name="Gordon S."/>
            <person name="Gould B."/>
            <person name="Lipzen A."/>
            <person name="MacQueen A."/>
            <person name="Palacio-Mejia J."/>
            <person name="Plott C."/>
            <person name="Shakirov E."/>
            <person name="Shu S."/>
            <person name="Yoshinaga Y."/>
            <person name="Zane M."/>
            <person name="Rokhsar D."/>
            <person name="Grimwood J."/>
            <person name="Schmutz J."/>
            <person name="Juenger T."/>
        </authorList>
    </citation>
    <scope>NUCLEOTIDE SEQUENCE [LARGE SCALE GENOMIC DNA]</scope>
    <source>
        <strain evidence="4">cv. HAL2</strain>
    </source>
</reference>
<dbReference type="Pfam" id="PF21040">
    <property type="entry name" value="CEP104-like_TOG"/>
    <property type="match status" value="1"/>
</dbReference>
<dbReference type="SMART" id="SM01349">
    <property type="entry name" value="TOG"/>
    <property type="match status" value="2"/>
</dbReference>
<dbReference type="InterPro" id="IPR016024">
    <property type="entry name" value="ARM-type_fold"/>
</dbReference>
<dbReference type="Gene3D" id="1.25.10.10">
    <property type="entry name" value="Leucine-rich Repeat Variant"/>
    <property type="match status" value="4"/>
</dbReference>